<dbReference type="AlphaFoldDB" id="A0A2S9YT38"/>
<gene>
    <name evidence="2" type="ORF">ENSA7_18890</name>
</gene>
<dbReference type="InterPro" id="IPR038727">
    <property type="entry name" value="NadR/Ttd14_AAA_dom"/>
</dbReference>
<dbReference type="RefSeq" id="WP_106089052.1">
    <property type="nucleotide sequence ID" value="NZ_PVNL01000042.1"/>
</dbReference>
<protein>
    <recommendedName>
        <fullName evidence="1">NadR/Ttd14 AAA domain-containing protein</fullName>
    </recommendedName>
</protein>
<dbReference type="Pfam" id="PF13521">
    <property type="entry name" value="AAA_28"/>
    <property type="match status" value="1"/>
</dbReference>
<feature type="domain" description="NadR/Ttd14 AAA" evidence="1">
    <location>
        <begin position="10"/>
        <end position="187"/>
    </location>
</feature>
<dbReference type="EMBL" id="PVNL01000042">
    <property type="protein sequence ID" value="PRQ08267.1"/>
    <property type="molecule type" value="Genomic_DNA"/>
</dbReference>
<comment type="caution">
    <text evidence="2">The sequence shown here is derived from an EMBL/GenBank/DDBJ whole genome shotgun (WGS) entry which is preliminary data.</text>
</comment>
<organism evidence="2 3">
    <name type="scientific">Enhygromyxa salina</name>
    <dbReference type="NCBI Taxonomy" id="215803"/>
    <lineage>
        <taxon>Bacteria</taxon>
        <taxon>Pseudomonadati</taxon>
        <taxon>Myxococcota</taxon>
        <taxon>Polyangia</taxon>
        <taxon>Nannocystales</taxon>
        <taxon>Nannocystaceae</taxon>
        <taxon>Enhygromyxa</taxon>
    </lineage>
</organism>
<dbReference type="Proteomes" id="UP000238823">
    <property type="component" value="Unassembled WGS sequence"/>
</dbReference>
<accession>A0A2S9YT38</accession>
<evidence type="ECO:0000259" key="1">
    <source>
        <dbReference type="Pfam" id="PF13521"/>
    </source>
</evidence>
<evidence type="ECO:0000313" key="2">
    <source>
        <dbReference type="EMBL" id="PRQ08267.1"/>
    </source>
</evidence>
<evidence type="ECO:0000313" key="3">
    <source>
        <dbReference type="Proteomes" id="UP000238823"/>
    </source>
</evidence>
<name>A0A2S9YT38_9BACT</name>
<proteinExistence type="predicted"/>
<sequence length="206" mass="22965">MTEATPCVYIATGAFDCGKTTTLEWLQTHRTITIHAEAHLRALASLGTRSAGHPPNTAFTPIEDPDHLCPMCCPWRFAELTLDHQRDIERAAQTGHVLERGYLDPIEMLLRNTNAADDAPRPAWTPITRYAKVFLFEVMPQLQRPRWGKSAAQRAAEAVAINRRLERLYLHAGHDVTRIAPASVEVRASVLLAVMRNEIGPASRQA</sequence>
<dbReference type="OrthoDB" id="5507937at2"/>
<reference evidence="2 3" key="1">
    <citation type="submission" date="2018-03" db="EMBL/GenBank/DDBJ databases">
        <title>Draft Genome Sequences of the Obligatory Marine Myxobacteria Enhygromyxa salina SWB007.</title>
        <authorList>
            <person name="Poehlein A."/>
            <person name="Moghaddam J.A."/>
            <person name="Harms H."/>
            <person name="Alanjari M."/>
            <person name="Koenig G.M."/>
            <person name="Daniel R."/>
            <person name="Schaeberle T.F."/>
        </authorList>
    </citation>
    <scope>NUCLEOTIDE SEQUENCE [LARGE SCALE GENOMIC DNA]</scope>
    <source>
        <strain evidence="2 3">SWB007</strain>
    </source>
</reference>